<gene>
    <name evidence="1" type="primary">yidA_1</name>
    <name evidence="1" type="ORF">SK3146_02450</name>
</gene>
<reference evidence="1" key="2">
    <citation type="journal article" date="2021" name="J Anim Sci Technol">
        <title>Complete genome sequence of Paenibacillus konkukensis sp. nov. SK3146 as a potential probiotic strain.</title>
        <authorList>
            <person name="Jung H.I."/>
            <person name="Park S."/>
            <person name="Niu K.M."/>
            <person name="Lee S.W."/>
            <person name="Kothari D."/>
            <person name="Yi K.J."/>
            <person name="Kim S.K."/>
        </authorList>
    </citation>
    <scope>NUCLEOTIDE SEQUENCE</scope>
    <source>
        <strain evidence="1">SK3146</strain>
    </source>
</reference>
<organism evidence="1 2">
    <name type="scientific">Paenibacillus konkukensis</name>
    <dbReference type="NCBI Taxonomy" id="2020716"/>
    <lineage>
        <taxon>Bacteria</taxon>
        <taxon>Bacillati</taxon>
        <taxon>Bacillota</taxon>
        <taxon>Bacilli</taxon>
        <taxon>Bacillales</taxon>
        <taxon>Paenibacillaceae</taxon>
        <taxon>Paenibacillus</taxon>
    </lineage>
</organism>
<dbReference type="InterPro" id="IPR036412">
    <property type="entry name" value="HAD-like_sf"/>
</dbReference>
<proteinExistence type="predicted"/>
<dbReference type="PANTHER" id="PTHR10000:SF8">
    <property type="entry name" value="HAD SUPERFAMILY HYDROLASE-LIKE, TYPE 3"/>
    <property type="match status" value="1"/>
</dbReference>
<dbReference type="Pfam" id="PF08282">
    <property type="entry name" value="Hydrolase_3"/>
    <property type="match status" value="1"/>
</dbReference>
<evidence type="ECO:0000313" key="1">
    <source>
        <dbReference type="EMBL" id="UQZ83266.1"/>
    </source>
</evidence>
<keyword evidence="2" id="KW-1185">Reference proteome</keyword>
<name>A0ABY4RL90_9BACL</name>
<dbReference type="InterPro" id="IPR023214">
    <property type="entry name" value="HAD_sf"/>
</dbReference>
<dbReference type="RefSeq" id="WP_249865319.1">
    <property type="nucleotide sequence ID" value="NZ_CP027059.1"/>
</dbReference>
<protein>
    <submittedName>
        <fullName evidence="1">Sugar phosphatase YidA</fullName>
        <ecNumber evidence="1">3.1.3.23</ecNumber>
    </submittedName>
</protein>
<dbReference type="EMBL" id="CP027059">
    <property type="protein sequence ID" value="UQZ83266.1"/>
    <property type="molecule type" value="Genomic_DNA"/>
</dbReference>
<dbReference type="GO" id="GO:0050308">
    <property type="term" value="F:sugar-phosphatase activity"/>
    <property type="evidence" value="ECO:0007669"/>
    <property type="project" value="UniProtKB-EC"/>
</dbReference>
<evidence type="ECO:0000313" key="2">
    <source>
        <dbReference type="Proteomes" id="UP001057134"/>
    </source>
</evidence>
<dbReference type="SUPFAM" id="SSF56784">
    <property type="entry name" value="HAD-like"/>
    <property type="match status" value="1"/>
</dbReference>
<reference evidence="1" key="1">
    <citation type="submission" date="2018-02" db="EMBL/GenBank/DDBJ databases">
        <authorList>
            <person name="Kim S.-K."/>
            <person name="Jung H.-I."/>
            <person name="Lee S.-W."/>
        </authorList>
    </citation>
    <scope>NUCLEOTIDE SEQUENCE</scope>
    <source>
        <strain evidence="1">SK3146</strain>
    </source>
</reference>
<dbReference type="InterPro" id="IPR006379">
    <property type="entry name" value="HAD-SF_hydro_IIB"/>
</dbReference>
<dbReference type="NCBIfam" id="TIGR00099">
    <property type="entry name" value="Cof-subfamily"/>
    <property type="match status" value="1"/>
</dbReference>
<dbReference type="PANTHER" id="PTHR10000">
    <property type="entry name" value="PHOSPHOSERINE PHOSPHATASE"/>
    <property type="match status" value="1"/>
</dbReference>
<dbReference type="NCBIfam" id="TIGR01484">
    <property type="entry name" value="HAD-SF-IIB"/>
    <property type="match status" value="1"/>
</dbReference>
<dbReference type="Gene3D" id="3.40.50.1000">
    <property type="entry name" value="HAD superfamily/HAD-like"/>
    <property type="match status" value="1"/>
</dbReference>
<dbReference type="Proteomes" id="UP001057134">
    <property type="component" value="Chromosome"/>
</dbReference>
<sequence length="285" mass="30644">MYRLLILDMDGTLLNRSKIVTPAVRLSLETLIGKGVKVTIASGRFPASVWLHGQHIGMNCPLIALNGAVILDAATGRCLHGYPLRPDAALHAAKLAAEAGVYIHFYGYNRLYVEALNAMNAVWPLANVVRREDAALTWDNYRSQAELIEVQPVGSLAKFAETAEAPLYKATVISDRADALNSLYDELRSGGEFVLTRTGTRRFDINASGVSKRSAAELICRMQGIIAEETAAIGDYDNDVEMLSWAGLGIAMANGSEAAKQAAAALTAGNEEDGVALAVEKYFTI</sequence>
<dbReference type="EC" id="3.1.3.23" evidence="1"/>
<keyword evidence="1" id="KW-0378">Hydrolase</keyword>
<dbReference type="InterPro" id="IPR000150">
    <property type="entry name" value="Cof"/>
</dbReference>
<accession>A0ABY4RL90</accession>
<dbReference type="Gene3D" id="3.30.1240.10">
    <property type="match status" value="1"/>
</dbReference>
<dbReference type="PROSITE" id="PS01228">
    <property type="entry name" value="COF_1"/>
    <property type="match status" value="1"/>
</dbReference>